<sequence>MSIREIFQVIGADVTEGGQVPVSALQKPKILSIGGCVTEILAGRMNRLADVTHLWRVSVPCMMSKKIEGRTYFESDDNKLSDRINFELTKQALRKLKAGGYAFLIFDPTSDFTNDYYEKDGCIISDMESPMLAPNWKWPSGFIESGWGRISPRSHQYLEIYLFYLKELVKLSEEIGVPLVIMRRRACANTITRDGVVGLGDSDSPEINWWVDLLWEKIGGLLGKLNVLDLNGRFSVTSFDAPYGEAKFHPIEEFYDYAAYKLMGLMRFSDDLISEVAFNVYRERASRRLAIHSEREGLIHERDGLLHERDGLIRERDGLTQERDGLVCERDRLVHEREYLIQERDNLRHDRDELRLSLDNLAVEQECIQAREIEKARIANECHRRELAVFSEAQEAASAENAANLLALKTLQENFEDLSRKHNELCAQQSRLFNELRLEGGPMALRDVLPLARAWRPIIRIIGRVKRFCRRSIGGQATDCGKLHGQ</sequence>
<dbReference type="Proteomes" id="UP000191686">
    <property type="component" value="Unassembled WGS sequence"/>
</dbReference>
<dbReference type="RefSeq" id="WP_232542488.1">
    <property type="nucleotide sequence ID" value="NZ_JYMX02000019.1"/>
</dbReference>
<proteinExistence type="predicted"/>
<dbReference type="Gene3D" id="1.20.5.1000">
    <property type="entry name" value="arf6 gtpase in complex with a specific effector, jip4"/>
    <property type="match status" value="1"/>
</dbReference>
<protein>
    <submittedName>
        <fullName evidence="1">Uncharacterized protein</fullName>
    </submittedName>
</protein>
<organism evidence="1 2">
    <name type="scientific">Burkholderia cenocepacia</name>
    <dbReference type="NCBI Taxonomy" id="95486"/>
    <lineage>
        <taxon>Bacteria</taxon>
        <taxon>Pseudomonadati</taxon>
        <taxon>Pseudomonadota</taxon>
        <taxon>Betaproteobacteria</taxon>
        <taxon>Burkholderiales</taxon>
        <taxon>Burkholderiaceae</taxon>
        <taxon>Burkholderia</taxon>
        <taxon>Burkholderia cepacia complex</taxon>
    </lineage>
</organism>
<gene>
    <name evidence="1" type="ORF">UE95_022430</name>
</gene>
<evidence type="ECO:0000313" key="2">
    <source>
        <dbReference type="Proteomes" id="UP000191686"/>
    </source>
</evidence>
<dbReference type="AlphaFoldDB" id="A0ABD4UHS3"/>
<accession>A0ABD4UHS3</accession>
<evidence type="ECO:0000313" key="1">
    <source>
        <dbReference type="EMBL" id="MCW3714045.1"/>
    </source>
</evidence>
<dbReference type="EMBL" id="JYMX02000019">
    <property type="protein sequence ID" value="MCW3714045.1"/>
    <property type="molecule type" value="Genomic_DNA"/>
</dbReference>
<reference evidence="1 2" key="1">
    <citation type="journal article" date="2017" name="Front. Microbiol.">
        <title>Genomics reveals a unique clone of Burkholderia cenocepacia harbouring an actively excising novel genomic island.</title>
        <authorList>
            <person name="Patil P."/>
            <person name="Mali S."/>
            <person name="Midha S."/>
            <person name="Gautam V."/>
            <person name="Dash L."/>
            <person name="Kumar S."/>
            <person name="Shastri J."/>
            <person name="Singhal L."/>
            <person name="Patil P.B."/>
        </authorList>
    </citation>
    <scope>NUCLEOTIDE SEQUENCE [LARGE SCALE GENOMIC DNA]</scope>
    <source>
        <strain evidence="1 2">BC-19</strain>
    </source>
</reference>
<name>A0ABD4UHS3_9BURK</name>
<comment type="caution">
    <text evidence="1">The sequence shown here is derived from an EMBL/GenBank/DDBJ whole genome shotgun (WGS) entry which is preliminary data.</text>
</comment>
<reference evidence="1 2" key="2">
    <citation type="journal article" date="2017" name="Front. Microbiol.">
        <title>Genomics Reveals a Unique Clone of Burkholderia cenocepacia Harboring an Actively Excising Novel Genomic Island.</title>
        <authorList>
            <person name="Patil P.P."/>
            <person name="Mali S."/>
            <person name="Midha S."/>
            <person name="Gautam V."/>
            <person name="Dash L."/>
            <person name="Kumar S."/>
            <person name="Shastri J."/>
            <person name="Singhal L."/>
            <person name="Patil P.B."/>
        </authorList>
    </citation>
    <scope>NUCLEOTIDE SEQUENCE [LARGE SCALE GENOMIC DNA]</scope>
    <source>
        <strain evidence="1 2">BC-19</strain>
    </source>
</reference>